<dbReference type="GO" id="GO:0005886">
    <property type="term" value="C:plasma membrane"/>
    <property type="evidence" value="ECO:0007669"/>
    <property type="project" value="UniProtKB-SubCell"/>
</dbReference>
<feature type="transmembrane region" description="Helical" evidence="9">
    <location>
        <begin position="264"/>
        <end position="286"/>
    </location>
</feature>
<dbReference type="PANTHER" id="PTHR43394">
    <property type="entry name" value="ATP-DEPENDENT PERMEASE MDL1, MITOCHONDRIAL"/>
    <property type="match status" value="1"/>
</dbReference>
<evidence type="ECO:0000256" key="5">
    <source>
        <dbReference type="ARBA" id="ARBA00022741"/>
    </source>
</evidence>
<dbReference type="InterPro" id="IPR003593">
    <property type="entry name" value="AAA+_ATPase"/>
</dbReference>
<dbReference type="InterPro" id="IPR027417">
    <property type="entry name" value="P-loop_NTPase"/>
</dbReference>
<feature type="transmembrane region" description="Helical" evidence="9">
    <location>
        <begin position="183"/>
        <end position="200"/>
    </location>
</feature>
<feature type="transmembrane region" description="Helical" evidence="9">
    <location>
        <begin position="78"/>
        <end position="97"/>
    </location>
</feature>
<dbReference type="PANTHER" id="PTHR43394:SF1">
    <property type="entry name" value="ATP-BINDING CASSETTE SUB-FAMILY B MEMBER 10, MITOCHONDRIAL"/>
    <property type="match status" value="1"/>
</dbReference>
<dbReference type="InterPro" id="IPR003439">
    <property type="entry name" value="ABC_transporter-like_ATP-bd"/>
</dbReference>
<feature type="transmembrane region" description="Helical" evidence="9">
    <location>
        <begin position="292"/>
        <end position="312"/>
    </location>
</feature>
<dbReference type="Pfam" id="PF00005">
    <property type="entry name" value="ABC_tran"/>
    <property type="match status" value="1"/>
</dbReference>
<sequence>MPGNTDASEPSLKARGGHPAGRPAFRLGWLLADLARRRLELALVVAVTLLSPVVALLLPLRVRSRTEDMLQGAPLADLARELGVLLLIVVASILLTAGRRFMIARLSLSIITDLRQRLYEHLLSAAPRALAQSESGQITNAFTYDLEVLHQSLKRVLGSLLPSIFFGVIYALALLWFSWPLTLVLAAVFLPIGLLTNAFARRIHVASHRSQARQGDLLGDLSETLSAPKEIKLFELAERLGARFARINRSAFRQQLRRDLLGELGPMTISLVVAFGIAAVVLLSSLFLQRGWITAGDLAAFVVCLGLFYPYVQEAGQAMGQSVQMFAARERIERLLELPPETRGDTPAGQPARSGDIAFEGVTFGYGPGAPAIHDLDLTIREGERVAIVGPSGAGKSTLLELLPRFNNPESGRITIGGVDIREIDLAELRRMIGLVLQVPLLFRGSLYENLSVAKPGAPREEVLRVARMARVDEFAERLAEGYDTVIEPGGANLSVGQRQRIAIARVLLKDPPILLLDEPTSALDAASERHVSEAIREVAAGRTTIIVAHRLSTVRDVDRVVVLEAGRIVEQGSHDELMARGGVYARLCASGGWLAAE</sequence>
<evidence type="ECO:0000256" key="7">
    <source>
        <dbReference type="ARBA" id="ARBA00022989"/>
    </source>
</evidence>
<keyword evidence="6 12" id="KW-0067">ATP-binding</keyword>
<keyword evidence="3" id="KW-1003">Cell membrane</keyword>
<dbReference type="GO" id="GO:0015421">
    <property type="term" value="F:ABC-type oligopeptide transporter activity"/>
    <property type="evidence" value="ECO:0007669"/>
    <property type="project" value="TreeGrafter"/>
</dbReference>
<proteinExistence type="predicted"/>
<evidence type="ECO:0000256" key="9">
    <source>
        <dbReference type="SAM" id="Phobius"/>
    </source>
</evidence>
<dbReference type="InterPro" id="IPR036640">
    <property type="entry name" value="ABC1_TM_sf"/>
</dbReference>
<dbReference type="PROSITE" id="PS00211">
    <property type="entry name" value="ABC_TRANSPORTER_1"/>
    <property type="match status" value="1"/>
</dbReference>
<evidence type="ECO:0000256" key="4">
    <source>
        <dbReference type="ARBA" id="ARBA00022692"/>
    </source>
</evidence>
<keyword evidence="4 9" id="KW-0812">Transmembrane</keyword>
<feature type="transmembrane region" description="Helical" evidence="9">
    <location>
        <begin position="39"/>
        <end position="58"/>
    </location>
</feature>
<reference evidence="13" key="1">
    <citation type="submission" date="2016-10" db="EMBL/GenBank/DDBJ databases">
        <authorList>
            <person name="Varghese N."/>
            <person name="Submissions S."/>
        </authorList>
    </citation>
    <scope>NUCLEOTIDE SEQUENCE [LARGE SCALE GENOMIC DNA]</scope>
    <source>
        <strain evidence="13">CGMCC 1.10789</strain>
    </source>
</reference>
<organism evidence="12 13">
    <name type="scientific">Meinhardsimonia xiamenensis</name>
    <dbReference type="NCBI Taxonomy" id="990712"/>
    <lineage>
        <taxon>Bacteria</taxon>
        <taxon>Pseudomonadati</taxon>
        <taxon>Pseudomonadota</taxon>
        <taxon>Alphaproteobacteria</taxon>
        <taxon>Rhodobacterales</taxon>
        <taxon>Paracoccaceae</taxon>
        <taxon>Meinhardsimonia</taxon>
    </lineage>
</organism>
<dbReference type="SUPFAM" id="SSF90123">
    <property type="entry name" value="ABC transporter transmembrane region"/>
    <property type="match status" value="1"/>
</dbReference>
<evidence type="ECO:0000259" key="10">
    <source>
        <dbReference type="PROSITE" id="PS50893"/>
    </source>
</evidence>
<gene>
    <name evidence="12" type="ORF">SAMN05216257_10250</name>
</gene>
<keyword evidence="7 9" id="KW-1133">Transmembrane helix</keyword>
<dbReference type="Proteomes" id="UP000199328">
    <property type="component" value="Unassembled WGS sequence"/>
</dbReference>
<evidence type="ECO:0000313" key="13">
    <source>
        <dbReference type="Proteomes" id="UP000199328"/>
    </source>
</evidence>
<comment type="subcellular location">
    <subcellularLocation>
        <location evidence="1">Cell membrane</location>
        <topology evidence="1">Multi-pass membrane protein</topology>
    </subcellularLocation>
</comment>
<protein>
    <submittedName>
        <fullName evidence="12">ATP-binding cassette, subfamily B/ATP-binding cassette, subfamily B, MsbA</fullName>
    </submittedName>
</protein>
<dbReference type="OrthoDB" id="9808328at2"/>
<feature type="domain" description="ABC transmembrane type-1" evidence="11">
    <location>
        <begin position="82"/>
        <end position="324"/>
    </location>
</feature>
<dbReference type="FunFam" id="3.40.50.300:FF:000299">
    <property type="entry name" value="ABC transporter ATP-binding protein/permease"/>
    <property type="match status" value="1"/>
</dbReference>
<evidence type="ECO:0000256" key="2">
    <source>
        <dbReference type="ARBA" id="ARBA00022448"/>
    </source>
</evidence>
<evidence type="ECO:0000256" key="6">
    <source>
        <dbReference type="ARBA" id="ARBA00022840"/>
    </source>
</evidence>
<feature type="transmembrane region" description="Helical" evidence="9">
    <location>
        <begin position="156"/>
        <end position="177"/>
    </location>
</feature>
<feature type="domain" description="ABC transporter" evidence="10">
    <location>
        <begin position="357"/>
        <end position="591"/>
    </location>
</feature>
<accession>A0A1G9AAB9</accession>
<dbReference type="EMBL" id="FNFV01000002">
    <property type="protein sequence ID" value="SDK24299.1"/>
    <property type="molecule type" value="Genomic_DNA"/>
</dbReference>
<evidence type="ECO:0000256" key="8">
    <source>
        <dbReference type="ARBA" id="ARBA00023136"/>
    </source>
</evidence>
<evidence type="ECO:0000259" key="11">
    <source>
        <dbReference type="PROSITE" id="PS50929"/>
    </source>
</evidence>
<dbReference type="InterPro" id="IPR011527">
    <property type="entry name" value="ABC1_TM_dom"/>
</dbReference>
<keyword evidence="5" id="KW-0547">Nucleotide-binding</keyword>
<keyword evidence="8 9" id="KW-0472">Membrane</keyword>
<dbReference type="STRING" id="990712.SAMN05216257_10250"/>
<dbReference type="SUPFAM" id="SSF52540">
    <property type="entry name" value="P-loop containing nucleoside triphosphate hydrolases"/>
    <property type="match status" value="1"/>
</dbReference>
<dbReference type="AlphaFoldDB" id="A0A1G9AAB9"/>
<dbReference type="SMART" id="SM00382">
    <property type="entry name" value="AAA"/>
    <property type="match status" value="1"/>
</dbReference>
<dbReference type="InterPro" id="IPR039421">
    <property type="entry name" value="Type_1_exporter"/>
</dbReference>
<evidence type="ECO:0000313" key="12">
    <source>
        <dbReference type="EMBL" id="SDK24299.1"/>
    </source>
</evidence>
<dbReference type="Gene3D" id="3.40.50.300">
    <property type="entry name" value="P-loop containing nucleotide triphosphate hydrolases"/>
    <property type="match status" value="1"/>
</dbReference>
<dbReference type="PROSITE" id="PS50929">
    <property type="entry name" value="ABC_TM1F"/>
    <property type="match status" value="1"/>
</dbReference>
<dbReference type="Gene3D" id="1.20.1560.10">
    <property type="entry name" value="ABC transporter type 1, transmembrane domain"/>
    <property type="match status" value="1"/>
</dbReference>
<keyword evidence="13" id="KW-1185">Reference proteome</keyword>
<dbReference type="GO" id="GO:0016887">
    <property type="term" value="F:ATP hydrolysis activity"/>
    <property type="evidence" value="ECO:0007669"/>
    <property type="project" value="InterPro"/>
</dbReference>
<dbReference type="InterPro" id="IPR017871">
    <property type="entry name" value="ABC_transporter-like_CS"/>
</dbReference>
<evidence type="ECO:0000256" key="3">
    <source>
        <dbReference type="ARBA" id="ARBA00022475"/>
    </source>
</evidence>
<dbReference type="CDD" id="cd07346">
    <property type="entry name" value="ABC_6TM_exporters"/>
    <property type="match status" value="1"/>
</dbReference>
<dbReference type="GO" id="GO:0005524">
    <property type="term" value="F:ATP binding"/>
    <property type="evidence" value="ECO:0007669"/>
    <property type="project" value="UniProtKB-KW"/>
</dbReference>
<keyword evidence="2" id="KW-0813">Transport</keyword>
<evidence type="ECO:0000256" key="1">
    <source>
        <dbReference type="ARBA" id="ARBA00004651"/>
    </source>
</evidence>
<dbReference type="RefSeq" id="WP_092498517.1">
    <property type="nucleotide sequence ID" value="NZ_FNFV01000002.1"/>
</dbReference>
<dbReference type="Pfam" id="PF00664">
    <property type="entry name" value="ABC_membrane"/>
    <property type="match status" value="1"/>
</dbReference>
<name>A0A1G9AAB9_9RHOB</name>
<dbReference type="PROSITE" id="PS50893">
    <property type="entry name" value="ABC_TRANSPORTER_2"/>
    <property type="match status" value="1"/>
</dbReference>